<dbReference type="AlphaFoldDB" id="A0A8G2HQV1"/>
<name>A0A8G2HQV1_9ACTO</name>
<proteinExistence type="predicted"/>
<reference evidence="1 2" key="1">
    <citation type="submission" date="2018-06" db="EMBL/GenBank/DDBJ databases">
        <authorList>
            <consortium name="Pathogen Informatics"/>
            <person name="Doyle S."/>
        </authorList>
    </citation>
    <scope>NUCLEOTIDE SEQUENCE [LARGE SCALE GENOMIC DNA]</scope>
    <source>
        <strain evidence="1 2">NCTC11819</strain>
    </source>
</reference>
<dbReference type="Proteomes" id="UP000255284">
    <property type="component" value="Unassembled WGS sequence"/>
</dbReference>
<evidence type="ECO:0008006" key="3">
    <source>
        <dbReference type="Google" id="ProtNLM"/>
    </source>
</evidence>
<sequence>MFSCHRDSRRPTTSLWVTFVVTALCLGGCALRLDTPPDNLPRLNPGQAGISAVTRFDTAISTGADAIAQDAGQPQGVRAAAGQVRDQAEQRLAALGGVWNPWPQGTPSGAQPGPTPMTPPANLADLVQMLVDNAATACRGADAAPAGQTATLLTAVCAANRMDANTLASAAGIQVPPQSATVSAQNRATNSDKPLMKIEDRDLIEKLEAAQSSLDYARYRHETAAAFLTGYNRTWALSRAEKLSWEVQELVNLGAKDSRGAQYALDFPALKDTKNAIHLVNQADADAFAAELNVIAALPPTGKNEPERRSTWIDAAMASTQSQRRFGISPAQIFSQLWP</sequence>
<gene>
    <name evidence="1" type="ORF">NCTC11819_00199</name>
</gene>
<accession>A0A8G2HQV1</accession>
<comment type="caution">
    <text evidence="1">The sequence shown here is derived from an EMBL/GenBank/DDBJ whole genome shotgun (WGS) entry which is preliminary data.</text>
</comment>
<organism evidence="1 2">
    <name type="scientific">Mobiluncus mulieris</name>
    <dbReference type="NCBI Taxonomy" id="2052"/>
    <lineage>
        <taxon>Bacteria</taxon>
        <taxon>Bacillati</taxon>
        <taxon>Actinomycetota</taxon>
        <taxon>Actinomycetes</taxon>
        <taxon>Actinomycetales</taxon>
        <taxon>Actinomycetaceae</taxon>
        <taxon>Mobiluncus</taxon>
    </lineage>
</organism>
<evidence type="ECO:0000313" key="2">
    <source>
        <dbReference type="Proteomes" id="UP000255284"/>
    </source>
</evidence>
<dbReference type="EMBL" id="UGGQ01000006">
    <property type="protein sequence ID" value="STO15657.1"/>
    <property type="molecule type" value="Genomic_DNA"/>
</dbReference>
<evidence type="ECO:0000313" key="1">
    <source>
        <dbReference type="EMBL" id="STO15657.1"/>
    </source>
</evidence>
<protein>
    <recommendedName>
        <fullName evidence="3">DUF4439 domain-containing protein</fullName>
    </recommendedName>
</protein>